<accession>A0AA37WNQ8</accession>
<feature type="transmembrane region" description="Helical" evidence="5">
    <location>
        <begin position="137"/>
        <end position="155"/>
    </location>
</feature>
<keyword evidence="7" id="KW-0378">Hydrolase</keyword>
<name>A0AA37WNQ8_9GAMM</name>
<feature type="transmembrane region" description="Helical" evidence="5">
    <location>
        <begin position="12"/>
        <end position="30"/>
    </location>
</feature>
<dbReference type="Proteomes" id="UP001156870">
    <property type="component" value="Unassembled WGS sequence"/>
</dbReference>
<dbReference type="GO" id="GO:0006508">
    <property type="term" value="P:proteolysis"/>
    <property type="evidence" value="ECO:0007669"/>
    <property type="project" value="UniProtKB-KW"/>
</dbReference>
<dbReference type="InterPro" id="IPR050925">
    <property type="entry name" value="Rhomboid_protease_S54"/>
</dbReference>
<proteinExistence type="predicted"/>
<feature type="transmembrane region" description="Helical" evidence="5">
    <location>
        <begin position="85"/>
        <end position="105"/>
    </location>
</feature>
<dbReference type="EMBL" id="BSPD01000045">
    <property type="protein sequence ID" value="GLS26376.1"/>
    <property type="molecule type" value="Genomic_DNA"/>
</dbReference>
<dbReference type="GO" id="GO:0016020">
    <property type="term" value="C:membrane"/>
    <property type="evidence" value="ECO:0007669"/>
    <property type="project" value="UniProtKB-SubCell"/>
</dbReference>
<evidence type="ECO:0000256" key="4">
    <source>
        <dbReference type="ARBA" id="ARBA00023136"/>
    </source>
</evidence>
<dbReference type="Pfam" id="PF01694">
    <property type="entry name" value="Rhomboid"/>
    <property type="match status" value="1"/>
</dbReference>
<gene>
    <name evidence="7" type="ORF">GCM10007877_20910</name>
</gene>
<dbReference type="PANTHER" id="PTHR43731">
    <property type="entry name" value="RHOMBOID PROTEASE"/>
    <property type="match status" value="1"/>
</dbReference>
<evidence type="ECO:0000256" key="2">
    <source>
        <dbReference type="ARBA" id="ARBA00022692"/>
    </source>
</evidence>
<keyword evidence="4 5" id="KW-0472">Membrane</keyword>
<feature type="transmembrane region" description="Helical" evidence="5">
    <location>
        <begin position="161"/>
        <end position="181"/>
    </location>
</feature>
<dbReference type="Gene3D" id="1.20.1540.10">
    <property type="entry name" value="Rhomboid-like"/>
    <property type="match status" value="1"/>
</dbReference>
<reference evidence="7 8" key="1">
    <citation type="journal article" date="2014" name="Int. J. Syst. Evol. Microbiol.">
        <title>Complete genome sequence of Corynebacterium casei LMG S-19264T (=DSM 44701T), isolated from a smear-ripened cheese.</title>
        <authorList>
            <consortium name="US DOE Joint Genome Institute (JGI-PGF)"/>
            <person name="Walter F."/>
            <person name="Albersmeier A."/>
            <person name="Kalinowski J."/>
            <person name="Ruckert C."/>
        </authorList>
    </citation>
    <scope>NUCLEOTIDE SEQUENCE [LARGE SCALE GENOMIC DNA]</scope>
    <source>
        <strain evidence="7 8">NBRC 110095</strain>
    </source>
</reference>
<evidence type="ECO:0000256" key="1">
    <source>
        <dbReference type="ARBA" id="ARBA00004141"/>
    </source>
</evidence>
<organism evidence="7 8">
    <name type="scientific">Marinibactrum halimedae</name>
    <dbReference type="NCBI Taxonomy" id="1444977"/>
    <lineage>
        <taxon>Bacteria</taxon>
        <taxon>Pseudomonadati</taxon>
        <taxon>Pseudomonadota</taxon>
        <taxon>Gammaproteobacteria</taxon>
        <taxon>Cellvibrionales</taxon>
        <taxon>Cellvibrionaceae</taxon>
        <taxon>Marinibactrum</taxon>
    </lineage>
</organism>
<keyword evidence="7" id="KW-0645">Protease</keyword>
<dbReference type="RefSeq" id="WP_232594746.1">
    <property type="nucleotide sequence ID" value="NZ_BSPD01000045.1"/>
</dbReference>
<dbReference type="PANTHER" id="PTHR43731:SF9">
    <property type="entry name" value="SLR1461 PROTEIN"/>
    <property type="match status" value="1"/>
</dbReference>
<keyword evidence="8" id="KW-1185">Reference proteome</keyword>
<comment type="subcellular location">
    <subcellularLocation>
        <location evidence="1">Membrane</location>
        <topology evidence="1">Multi-pass membrane protein</topology>
    </subcellularLocation>
</comment>
<dbReference type="SUPFAM" id="SSF144091">
    <property type="entry name" value="Rhomboid-like"/>
    <property type="match status" value="1"/>
</dbReference>
<evidence type="ECO:0000313" key="8">
    <source>
        <dbReference type="Proteomes" id="UP001156870"/>
    </source>
</evidence>
<feature type="domain" description="Peptidase S54 rhomboid" evidence="6">
    <location>
        <begin position="51"/>
        <end position="182"/>
    </location>
</feature>
<evidence type="ECO:0000313" key="7">
    <source>
        <dbReference type="EMBL" id="GLS26376.1"/>
    </source>
</evidence>
<protein>
    <submittedName>
        <fullName evidence="7">Rhomboid family intramembrane serine protease</fullName>
    </submittedName>
</protein>
<sequence length="191" mass="21223">MGKRTEIQQRFMVLGIIMASMAAIHIVNMVNGGMLSQFGVVPRVPSSLPYIFTAPFIHGGVIHLVNNLIGLAVFGVLCLLRSLRFFVLASIFIIFFSGLMTWLLGRSASHIGASGWIFGLWSLSIAMAYFDRSFKNIAIALFTIVFYGGMMFGVLPSRAHISFEMHLFGAIGGILFAFLYGRTKRYKINRQ</sequence>
<dbReference type="AlphaFoldDB" id="A0AA37WNQ8"/>
<feature type="transmembrane region" description="Helical" evidence="5">
    <location>
        <begin position="50"/>
        <end position="78"/>
    </location>
</feature>
<feature type="transmembrane region" description="Helical" evidence="5">
    <location>
        <begin position="111"/>
        <end position="130"/>
    </location>
</feature>
<keyword evidence="2 5" id="KW-0812">Transmembrane</keyword>
<comment type="caution">
    <text evidence="7">The sequence shown here is derived from an EMBL/GenBank/DDBJ whole genome shotgun (WGS) entry which is preliminary data.</text>
</comment>
<evidence type="ECO:0000259" key="6">
    <source>
        <dbReference type="Pfam" id="PF01694"/>
    </source>
</evidence>
<evidence type="ECO:0000256" key="5">
    <source>
        <dbReference type="SAM" id="Phobius"/>
    </source>
</evidence>
<dbReference type="GO" id="GO:0004252">
    <property type="term" value="F:serine-type endopeptidase activity"/>
    <property type="evidence" value="ECO:0007669"/>
    <property type="project" value="InterPro"/>
</dbReference>
<dbReference type="InterPro" id="IPR022764">
    <property type="entry name" value="Peptidase_S54_rhomboid_dom"/>
</dbReference>
<keyword evidence="3 5" id="KW-1133">Transmembrane helix</keyword>
<evidence type="ECO:0000256" key="3">
    <source>
        <dbReference type="ARBA" id="ARBA00022989"/>
    </source>
</evidence>
<dbReference type="InterPro" id="IPR035952">
    <property type="entry name" value="Rhomboid-like_sf"/>
</dbReference>